<dbReference type="InterPro" id="IPR050951">
    <property type="entry name" value="Retrovirus_Pol_polyprotein"/>
</dbReference>
<dbReference type="AlphaFoldDB" id="A0A2G9TYZ9"/>
<evidence type="ECO:0000313" key="5">
    <source>
        <dbReference type="Proteomes" id="UP000230423"/>
    </source>
</evidence>
<dbReference type="PANTHER" id="PTHR37984:SF5">
    <property type="entry name" value="PROTEIN NYNRIN-LIKE"/>
    <property type="match status" value="1"/>
</dbReference>
<sequence length="278" mass="31354">MGTSRSSQGRRNSENANLQGRQPNQSLLRLGQLLRNFVPELHNLRAPLDALTKKDAVYRWSSECQSCFDQIKQTLKSDLLLAHYDPTLPLIVAAEASNYGVRAVLSQRFSDGSEKAVYHASRALTPAQRKYSQIETEALAIVFAVQKFHRFVHGRHFTLRTDHKPLISIFGSRKGVPIYTAKRLRRWATTLLNYNFSIHYVKTSEFGQADALSRLIGSHSLEPEDRVIAAIDTDVSAELLDNCRQLPVSCKSIQDATRADRTLTQVIDYIWNLAKNGS</sequence>
<dbReference type="GO" id="GO:0003824">
    <property type="term" value="F:catalytic activity"/>
    <property type="evidence" value="ECO:0007669"/>
    <property type="project" value="UniProtKB-KW"/>
</dbReference>
<evidence type="ECO:0000256" key="2">
    <source>
        <dbReference type="SAM" id="MobiDB-lite"/>
    </source>
</evidence>
<dbReference type="InterPro" id="IPR043502">
    <property type="entry name" value="DNA/RNA_pol_sf"/>
</dbReference>
<evidence type="ECO:0000259" key="3">
    <source>
        <dbReference type="Pfam" id="PF17919"/>
    </source>
</evidence>
<dbReference type="InterPro" id="IPR041577">
    <property type="entry name" value="RT_RNaseH_2"/>
</dbReference>
<accession>A0A2G9TYZ9</accession>
<proteinExistence type="predicted"/>
<name>A0A2G9TYZ9_TELCI</name>
<keyword evidence="1" id="KW-0511">Multifunctional enzyme</keyword>
<dbReference type="Proteomes" id="UP000230423">
    <property type="component" value="Unassembled WGS sequence"/>
</dbReference>
<evidence type="ECO:0000313" key="4">
    <source>
        <dbReference type="EMBL" id="PIO63148.1"/>
    </source>
</evidence>
<feature type="domain" description="Reverse transcriptase/retrotransposon-derived protein RNase H-like" evidence="3">
    <location>
        <begin position="60"/>
        <end position="159"/>
    </location>
</feature>
<dbReference type="Gene3D" id="3.30.70.270">
    <property type="match status" value="1"/>
</dbReference>
<dbReference type="CDD" id="cd09274">
    <property type="entry name" value="RNase_HI_RT_Ty3"/>
    <property type="match status" value="1"/>
</dbReference>
<gene>
    <name evidence="4" type="ORF">TELCIR_15270</name>
</gene>
<reference evidence="4 5" key="1">
    <citation type="submission" date="2015-09" db="EMBL/GenBank/DDBJ databases">
        <title>Draft genome of the parasitic nematode Teladorsagia circumcincta isolate WARC Sus (inbred).</title>
        <authorList>
            <person name="Mitreva M."/>
        </authorList>
    </citation>
    <scope>NUCLEOTIDE SEQUENCE [LARGE SCALE GENOMIC DNA]</scope>
    <source>
        <strain evidence="4 5">S</strain>
    </source>
</reference>
<dbReference type="InterPro" id="IPR043128">
    <property type="entry name" value="Rev_trsase/Diguanyl_cyclase"/>
</dbReference>
<dbReference type="EMBL" id="KZ351237">
    <property type="protein sequence ID" value="PIO63148.1"/>
    <property type="molecule type" value="Genomic_DNA"/>
</dbReference>
<dbReference type="OrthoDB" id="5850908at2759"/>
<dbReference type="PANTHER" id="PTHR37984">
    <property type="entry name" value="PROTEIN CBG26694"/>
    <property type="match status" value="1"/>
</dbReference>
<dbReference type="SUPFAM" id="SSF56672">
    <property type="entry name" value="DNA/RNA polymerases"/>
    <property type="match status" value="1"/>
</dbReference>
<evidence type="ECO:0000256" key="1">
    <source>
        <dbReference type="ARBA" id="ARBA00023268"/>
    </source>
</evidence>
<keyword evidence="5" id="KW-1185">Reference proteome</keyword>
<feature type="region of interest" description="Disordered" evidence="2">
    <location>
        <begin position="1"/>
        <end position="22"/>
    </location>
</feature>
<organism evidence="4 5">
    <name type="scientific">Teladorsagia circumcincta</name>
    <name type="common">Brown stomach worm</name>
    <name type="synonym">Ostertagia circumcincta</name>
    <dbReference type="NCBI Taxonomy" id="45464"/>
    <lineage>
        <taxon>Eukaryota</taxon>
        <taxon>Metazoa</taxon>
        <taxon>Ecdysozoa</taxon>
        <taxon>Nematoda</taxon>
        <taxon>Chromadorea</taxon>
        <taxon>Rhabditida</taxon>
        <taxon>Rhabditina</taxon>
        <taxon>Rhabditomorpha</taxon>
        <taxon>Strongyloidea</taxon>
        <taxon>Trichostrongylidae</taxon>
        <taxon>Teladorsagia</taxon>
    </lineage>
</organism>
<protein>
    <recommendedName>
        <fullName evidence="3">Reverse transcriptase/retrotransposon-derived protein RNase H-like domain-containing protein</fullName>
    </recommendedName>
</protein>
<dbReference type="Pfam" id="PF17919">
    <property type="entry name" value="RT_RNaseH_2"/>
    <property type="match status" value="1"/>
</dbReference>